<evidence type="ECO:0000256" key="1">
    <source>
        <dbReference type="SAM" id="Coils"/>
    </source>
</evidence>
<keyword evidence="5" id="KW-1185">Reference proteome</keyword>
<dbReference type="AlphaFoldDB" id="A0A9P1DP04"/>
<gene>
    <name evidence="2" type="ORF">C1SCF055_LOCUS38512</name>
</gene>
<sequence length="942" mass="103762">MALTEAEFNEARWCDEFDDPHLRQWLLSHTPIKAIAATRKHHVRQLGVTLSHGTPPGPKALLKRHESGSQVFTVMCEPNYMLLWVRTTTNIAALVAEGKLTVTKDGGFVLQRSFDPFHMDFEEGWTADLLPMTFLPYKLADSSKCFLFASDQPKGSPSGFVYYLSIPDVIQTMMDCGVSMDKEMVLRNLLDSEVTADLALLLKKNHWSADVTAPLTAVIVKDRAAVPMFASSVVAQTLAFFAFSQHAIQQQENKSVPLLLLMLRTDSLLGGAAPFTNPLGSFWLADVSTLFSLLKDGKAALEVEPFHMSVNNTQSKRLSHSDARAETKAFGMQKRKAMLEECVSFLTLDLERKKTQLKKIEQKMEVKKELPSKCAAAKAMHKTHPLTISADVKEKDLSGYKAPWDVETCKTSIKVNGLYEAAGLALWLRTGVFRIANTPEWETASGDVSVETLKKFATSFFSKDSAMKASVQRGQKKSRTGRDRIVWPIEMIVVSESGTDLEKDGGFDSSLSLVGCHFVLWAWYYAMFQALQTGDKEWVELLWECGCTVTIQARLCTSEKDVPVARIQASEKLKAIGDASLSDTFLTFALLCRKLGVESVSQGSALKLKFNGSSYNPSVHKAAVQVIGVMGPTGAGIFFEAIQRLELAWGRELLSNAYSKLVKLISIVKGVSHVHRNTQEIAAWLVDMLHLALLCKSTTVAKATDTFLDKDRKHGSHGFWPACLVLLQDSIFNPMKCWETFLKPSSEDAARDAEDEAHAADDDAGGALTNQSALVPVKEKYNRATGCLLDLLVELMSGQHGEDLREISQCGEPLSKMLQPGGKESAEEASQGSSISLVVKLCEAVKAFDTNTKSVSVTATAPAPSLINTLNQGQSVEELTAERERVWKLVQNERRKYATFSVPKTWKPEGLLSSFRSCGKVFGHAGTLNSRFAAQRICSASQ</sequence>
<reference evidence="2" key="1">
    <citation type="submission" date="2022-10" db="EMBL/GenBank/DDBJ databases">
        <authorList>
            <person name="Chen Y."/>
            <person name="Dougan E. K."/>
            <person name="Chan C."/>
            <person name="Rhodes N."/>
            <person name="Thang M."/>
        </authorList>
    </citation>
    <scope>NUCLEOTIDE SEQUENCE</scope>
</reference>
<name>A0A9P1DP04_9DINO</name>
<feature type="coiled-coil region" evidence="1">
    <location>
        <begin position="343"/>
        <end position="370"/>
    </location>
</feature>
<dbReference type="GO" id="GO:0016301">
    <property type="term" value="F:kinase activity"/>
    <property type="evidence" value="ECO:0007669"/>
    <property type="project" value="UniProtKB-KW"/>
</dbReference>
<feature type="non-terminal residue" evidence="2">
    <location>
        <position position="1"/>
    </location>
</feature>
<dbReference type="EMBL" id="CAMXCT010005897">
    <property type="protein sequence ID" value="CAI4013553.1"/>
    <property type="molecule type" value="Genomic_DNA"/>
</dbReference>
<reference evidence="3" key="2">
    <citation type="submission" date="2024-04" db="EMBL/GenBank/DDBJ databases">
        <authorList>
            <person name="Chen Y."/>
            <person name="Shah S."/>
            <person name="Dougan E. K."/>
            <person name="Thang M."/>
            <person name="Chan C."/>
        </authorList>
    </citation>
    <scope>NUCLEOTIDE SEQUENCE [LARGE SCALE GENOMIC DNA]</scope>
</reference>
<keyword evidence="4" id="KW-0418">Kinase</keyword>
<proteinExistence type="predicted"/>
<comment type="caution">
    <text evidence="2">The sequence shown here is derived from an EMBL/GenBank/DDBJ whole genome shotgun (WGS) entry which is preliminary data.</text>
</comment>
<evidence type="ECO:0000313" key="4">
    <source>
        <dbReference type="EMBL" id="CAL4800865.1"/>
    </source>
</evidence>
<evidence type="ECO:0000313" key="3">
    <source>
        <dbReference type="EMBL" id="CAL1166928.1"/>
    </source>
</evidence>
<dbReference type="EMBL" id="CAMXCT020005897">
    <property type="protein sequence ID" value="CAL1166928.1"/>
    <property type="molecule type" value="Genomic_DNA"/>
</dbReference>
<accession>A0A9P1DP04</accession>
<keyword evidence="4" id="KW-0808">Transferase</keyword>
<organism evidence="2">
    <name type="scientific">Cladocopium goreaui</name>
    <dbReference type="NCBI Taxonomy" id="2562237"/>
    <lineage>
        <taxon>Eukaryota</taxon>
        <taxon>Sar</taxon>
        <taxon>Alveolata</taxon>
        <taxon>Dinophyceae</taxon>
        <taxon>Suessiales</taxon>
        <taxon>Symbiodiniaceae</taxon>
        <taxon>Cladocopium</taxon>
    </lineage>
</organism>
<keyword evidence="1" id="KW-0175">Coiled coil</keyword>
<evidence type="ECO:0000313" key="5">
    <source>
        <dbReference type="Proteomes" id="UP001152797"/>
    </source>
</evidence>
<evidence type="ECO:0000313" key="2">
    <source>
        <dbReference type="EMBL" id="CAI4013553.1"/>
    </source>
</evidence>
<dbReference type="EMBL" id="CAMXCT030005897">
    <property type="protein sequence ID" value="CAL4800865.1"/>
    <property type="molecule type" value="Genomic_DNA"/>
</dbReference>
<protein>
    <submittedName>
        <fullName evidence="4">Cyclin-dependent kinase-like 4</fullName>
    </submittedName>
</protein>
<dbReference type="Proteomes" id="UP001152797">
    <property type="component" value="Unassembled WGS sequence"/>
</dbReference>